<dbReference type="EMBL" id="CAJOBA010061138">
    <property type="protein sequence ID" value="CAF4328868.1"/>
    <property type="molecule type" value="Genomic_DNA"/>
</dbReference>
<protein>
    <submittedName>
        <fullName evidence="2">Uncharacterized protein</fullName>
    </submittedName>
</protein>
<evidence type="ECO:0000313" key="3">
    <source>
        <dbReference type="Proteomes" id="UP000682733"/>
    </source>
</evidence>
<evidence type="ECO:0000313" key="1">
    <source>
        <dbReference type="EMBL" id="CAF1540653.1"/>
    </source>
</evidence>
<dbReference type="Proteomes" id="UP000682733">
    <property type="component" value="Unassembled WGS sequence"/>
</dbReference>
<sequence>DISNYVQPLLRSNFTTSVNDRIQSYTTAVNYCLRTVIGTTRYTTTAYSNISDACIIYKRGTDSYVYTEGRGTERGTEK</sequence>
<dbReference type="EMBL" id="CAJNOK010038811">
    <property type="protein sequence ID" value="CAF1540653.1"/>
    <property type="molecule type" value="Genomic_DNA"/>
</dbReference>
<gene>
    <name evidence="1" type="ORF">OVA965_LOCUS38757</name>
    <name evidence="2" type="ORF">TMI583_LOCUS39969</name>
</gene>
<accession>A0A8S2UC55</accession>
<organism evidence="2 3">
    <name type="scientific">Didymodactylos carnosus</name>
    <dbReference type="NCBI Taxonomy" id="1234261"/>
    <lineage>
        <taxon>Eukaryota</taxon>
        <taxon>Metazoa</taxon>
        <taxon>Spiralia</taxon>
        <taxon>Gnathifera</taxon>
        <taxon>Rotifera</taxon>
        <taxon>Eurotatoria</taxon>
        <taxon>Bdelloidea</taxon>
        <taxon>Philodinida</taxon>
        <taxon>Philodinidae</taxon>
        <taxon>Didymodactylos</taxon>
    </lineage>
</organism>
<evidence type="ECO:0000313" key="2">
    <source>
        <dbReference type="EMBL" id="CAF4328868.1"/>
    </source>
</evidence>
<feature type="non-terminal residue" evidence="2">
    <location>
        <position position="1"/>
    </location>
</feature>
<dbReference type="AlphaFoldDB" id="A0A8S2UC55"/>
<proteinExistence type="predicted"/>
<dbReference type="Proteomes" id="UP000677228">
    <property type="component" value="Unassembled WGS sequence"/>
</dbReference>
<name>A0A8S2UC55_9BILA</name>
<reference evidence="2" key="1">
    <citation type="submission" date="2021-02" db="EMBL/GenBank/DDBJ databases">
        <authorList>
            <person name="Nowell W R."/>
        </authorList>
    </citation>
    <scope>NUCLEOTIDE SEQUENCE</scope>
</reference>
<comment type="caution">
    <text evidence="2">The sequence shown here is derived from an EMBL/GenBank/DDBJ whole genome shotgun (WGS) entry which is preliminary data.</text>
</comment>